<feature type="domain" description="Polysaccharide pyruvyl transferase" evidence="1">
    <location>
        <begin position="52"/>
        <end position="374"/>
    </location>
</feature>
<reference evidence="2" key="1">
    <citation type="submission" date="2022-06" db="EMBL/GenBank/DDBJ databases">
        <title>Novel species in genus nocardia.</title>
        <authorList>
            <person name="Li F."/>
        </authorList>
    </citation>
    <scope>NUCLEOTIDE SEQUENCE</scope>
    <source>
        <strain evidence="2">CDC141</strain>
    </source>
</reference>
<dbReference type="PANTHER" id="PTHR36836:SF1">
    <property type="entry name" value="COLANIC ACID BIOSYNTHESIS PROTEIN WCAK"/>
    <property type="match status" value="1"/>
</dbReference>
<evidence type="ECO:0000313" key="3">
    <source>
        <dbReference type="Proteomes" id="UP001139157"/>
    </source>
</evidence>
<comment type="caution">
    <text evidence="2">The sequence shown here is derived from an EMBL/GenBank/DDBJ whole genome shotgun (WGS) entry which is preliminary data.</text>
</comment>
<evidence type="ECO:0000313" key="2">
    <source>
        <dbReference type="EMBL" id="MCM6772179.1"/>
    </source>
</evidence>
<gene>
    <name evidence="2" type="ORF">NDR86_01670</name>
</gene>
<organism evidence="2 3">
    <name type="scientific">Nocardia pulmonis</name>
    <dbReference type="NCBI Taxonomy" id="2951408"/>
    <lineage>
        <taxon>Bacteria</taxon>
        <taxon>Bacillati</taxon>
        <taxon>Actinomycetota</taxon>
        <taxon>Actinomycetes</taxon>
        <taxon>Mycobacteriales</taxon>
        <taxon>Nocardiaceae</taxon>
        <taxon>Nocardia</taxon>
    </lineage>
</organism>
<name>A0A9X2IV86_9NOCA</name>
<keyword evidence="2" id="KW-0808">Transferase</keyword>
<keyword evidence="3" id="KW-1185">Reference proteome</keyword>
<dbReference type="Proteomes" id="UP001139157">
    <property type="component" value="Unassembled WGS sequence"/>
</dbReference>
<evidence type="ECO:0000259" key="1">
    <source>
        <dbReference type="Pfam" id="PF04230"/>
    </source>
</evidence>
<dbReference type="InterPro" id="IPR007345">
    <property type="entry name" value="Polysacch_pyruvyl_Trfase"/>
</dbReference>
<accession>A0A9X2IV86</accession>
<dbReference type="EMBL" id="JAMRXG010000001">
    <property type="protein sequence ID" value="MCM6772179.1"/>
    <property type="molecule type" value="Genomic_DNA"/>
</dbReference>
<protein>
    <submittedName>
        <fullName evidence="2">Polysaccharide pyruvyl transferase family protein</fullName>
    </submittedName>
</protein>
<dbReference type="AlphaFoldDB" id="A0A9X2IV86"/>
<dbReference type="PANTHER" id="PTHR36836">
    <property type="entry name" value="COLANIC ACID BIOSYNTHESIS PROTEIN WCAK"/>
    <property type="match status" value="1"/>
</dbReference>
<dbReference type="GO" id="GO:0016740">
    <property type="term" value="F:transferase activity"/>
    <property type="evidence" value="ECO:0007669"/>
    <property type="project" value="UniProtKB-KW"/>
</dbReference>
<sequence length="459" mass="49896">MKAQAWQCCFSEPMSRWGPDVRKDDRVGKFGASSNADDIRVLIENGEYWLRNRGDIAMMAVTVARLRERWPGARIGMLTDQPRILRALLPQAEPICLGDGGDWPTARPWDRPLDLAALRWRARTDGPKSRLRALRGGAARADVPSTPPLPAAVASSALVLAQGGGYFTDVDRYQAHRTLNLLEYAQAQGIPTAMVGQGIGPIDDRELLARAAKVLPEVGLIAVREGRRGPALLAELGVPADRIAVTGDDAVELAHGLRPTIPGADLGICLRVAEYARVDARARSVLGAVVRGLADEFDTALAPLIISEYDSEDRRCTLPLLAGAGRTRRPIGRAGTAAEVARQVSRCRVVVTSAYHLAVFALSQGIPAIGITVSRYYDDKFHGLAEMFGTGLHVIDLRDPDLEHMLTAAIRRQWDNAPTLREPLRHRAVEQISAARAALDRIFRLVEGEPTAVPAQGDR</sequence>
<proteinExistence type="predicted"/>
<dbReference type="Pfam" id="PF04230">
    <property type="entry name" value="PS_pyruv_trans"/>
    <property type="match status" value="1"/>
</dbReference>